<proteinExistence type="predicted"/>
<dbReference type="PROSITE" id="PS50893">
    <property type="entry name" value="ABC_TRANSPORTER_2"/>
    <property type="match status" value="1"/>
</dbReference>
<organism evidence="5 6">
    <name type="scientific">Microbispora rosea</name>
    <dbReference type="NCBI Taxonomy" id="58117"/>
    <lineage>
        <taxon>Bacteria</taxon>
        <taxon>Bacillati</taxon>
        <taxon>Actinomycetota</taxon>
        <taxon>Actinomycetes</taxon>
        <taxon>Streptosporangiales</taxon>
        <taxon>Streptosporangiaceae</taxon>
        <taxon>Microbispora</taxon>
    </lineage>
</organism>
<gene>
    <name evidence="5" type="ORF">SAMN05421833_109133</name>
</gene>
<reference evidence="6" key="1">
    <citation type="submission" date="2017-01" db="EMBL/GenBank/DDBJ databases">
        <authorList>
            <person name="Varghese N."/>
            <person name="Submissions S."/>
        </authorList>
    </citation>
    <scope>NUCLEOTIDE SEQUENCE [LARGE SCALE GENOMIC DNA]</scope>
    <source>
        <strain evidence="6">ATCC 12950</strain>
    </source>
</reference>
<evidence type="ECO:0000256" key="2">
    <source>
        <dbReference type="ARBA" id="ARBA00022741"/>
    </source>
</evidence>
<accession>A0A1N7B4K0</accession>
<evidence type="ECO:0000313" key="5">
    <source>
        <dbReference type="EMBL" id="SIR46206.1"/>
    </source>
</evidence>
<dbReference type="EMBL" id="FTNI01000009">
    <property type="protein sequence ID" value="SIR46206.1"/>
    <property type="molecule type" value="Genomic_DNA"/>
</dbReference>
<dbReference type="PANTHER" id="PTHR42788">
    <property type="entry name" value="TAURINE IMPORT ATP-BINDING PROTEIN-RELATED"/>
    <property type="match status" value="1"/>
</dbReference>
<dbReference type="GO" id="GO:0016887">
    <property type="term" value="F:ATP hydrolysis activity"/>
    <property type="evidence" value="ECO:0007669"/>
    <property type="project" value="InterPro"/>
</dbReference>
<keyword evidence="6" id="KW-1185">Reference proteome</keyword>
<dbReference type="InterPro" id="IPR017871">
    <property type="entry name" value="ABC_transporter-like_CS"/>
</dbReference>
<dbReference type="Pfam" id="PF00005">
    <property type="entry name" value="ABC_tran"/>
    <property type="match status" value="1"/>
</dbReference>
<dbReference type="STRING" id="58117.SAMN05421833_109133"/>
<dbReference type="Gene3D" id="3.40.50.300">
    <property type="entry name" value="P-loop containing nucleotide triphosphate hydrolases"/>
    <property type="match status" value="1"/>
</dbReference>
<dbReference type="GO" id="GO:0005524">
    <property type="term" value="F:ATP binding"/>
    <property type="evidence" value="ECO:0007669"/>
    <property type="project" value="UniProtKB-KW"/>
</dbReference>
<dbReference type="InterPro" id="IPR027417">
    <property type="entry name" value="P-loop_NTPase"/>
</dbReference>
<dbReference type="SUPFAM" id="SSF52540">
    <property type="entry name" value="P-loop containing nucleoside triphosphate hydrolases"/>
    <property type="match status" value="1"/>
</dbReference>
<dbReference type="OrthoDB" id="8773773at2"/>
<dbReference type="InterPro" id="IPR050166">
    <property type="entry name" value="ABC_transporter_ATP-bind"/>
</dbReference>
<dbReference type="Proteomes" id="UP000186096">
    <property type="component" value="Unassembled WGS sequence"/>
</dbReference>
<dbReference type="PROSITE" id="PS00211">
    <property type="entry name" value="ABC_TRANSPORTER_1"/>
    <property type="match status" value="1"/>
</dbReference>
<keyword evidence="3 5" id="KW-0067">ATP-binding</keyword>
<keyword evidence="2" id="KW-0547">Nucleotide-binding</keyword>
<dbReference type="InterPro" id="IPR003439">
    <property type="entry name" value="ABC_transporter-like_ATP-bd"/>
</dbReference>
<sequence length="280" mass="30059">MATSAAPTAAGTEHSATGSAATLLTADDVAKTYRTRRREVTALRGLSLDIGAGEFVALVGRSGCGKSTLLRLLSGLLPATAGQIRVAGQPIDGPPRQARCVFQDYAQSLLPWKTVAGNVRFGLRHAYEPAEGGHDELVAHYLGLVGLGHAADRYPWELSGGMQQRAAIARALAARPQLLFMDEAFSGVDALSRAKLQDVLLHAWAEEGLTVVFVTHDIDEAVYLADRVVVLHPEGRGVLADVRTGLPRPRGQLTTRESPEFLHHRRELLHLVLDGEDSGE</sequence>
<dbReference type="SMART" id="SM00382">
    <property type="entry name" value="AAA"/>
    <property type="match status" value="1"/>
</dbReference>
<feature type="domain" description="ABC transporter" evidence="4">
    <location>
        <begin position="24"/>
        <end position="258"/>
    </location>
</feature>
<name>A0A1N7B4K0_9ACTN</name>
<dbReference type="PANTHER" id="PTHR42788:SF13">
    <property type="entry name" value="ALIPHATIC SULFONATES IMPORT ATP-BINDING PROTEIN SSUB"/>
    <property type="match status" value="1"/>
</dbReference>
<evidence type="ECO:0000259" key="4">
    <source>
        <dbReference type="PROSITE" id="PS50893"/>
    </source>
</evidence>
<evidence type="ECO:0000256" key="3">
    <source>
        <dbReference type="ARBA" id="ARBA00022840"/>
    </source>
</evidence>
<evidence type="ECO:0000256" key="1">
    <source>
        <dbReference type="ARBA" id="ARBA00022448"/>
    </source>
</evidence>
<dbReference type="AlphaFoldDB" id="A0A1N7B4K0"/>
<dbReference type="InterPro" id="IPR003593">
    <property type="entry name" value="AAA+_ATPase"/>
</dbReference>
<dbReference type="RefSeq" id="WP_076435060.1">
    <property type="nucleotide sequence ID" value="NZ_FTNI01000009.1"/>
</dbReference>
<protein>
    <submittedName>
        <fullName evidence="5">NitT/TauT family transport system ATP-binding protein</fullName>
    </submittedName>
</protein>
<keyword evidence="1" id="KW-0813">Transport</keyword>
<evidence type="ECO:0000313" key="6">
    <source>
        <dbReference type="Proteomes" id="UP000186096"/>
    </source>
</evidence>